<dbReference type="Proteomes" id="UP001227268">
    <property type="component" value="Unassembled WGS sequence"/>
</dbReference>
<gene>
    <name evidence="1" type="ORF">QFC21_005865</name>
</gene>
<organism evidence="1 2">
    <name type="scientific">Naganishia friedmannii</name>
    <dbReference type="NCBI Taxonomy" id="89922"/>
    <lineage>
        <taxon>Eukaryota</taxon>
        <taxon>Fungi</taxon>
        <taxon>Dikarya</taxon>
        <taxon>Basidiomycota</taxon>
        <taxon>Agaricomycotina</taxon>
        <taxon>Tremellomycetes</taxon>
        <taxon>Filobasidiales</taxon>
        <taxon>Filobasidiaceae</taxon>
        <taxon>Naganishia</taxon>
    </lineage>
</organism>
<protein>
    <submittedName>
        <fullName evidence="1">Uncharacterized protein</fullName>
    </submittedName>
</protein>
<dbReference type="EMBL" id="JASBWT010000024">
    <property type="protein sequence ID" value="KAJ9094708.1"/>
    <property type="molecule type" value="Genomic_DNA"/>
</dbReference>
<sequence length="470" mass="52323">MRRVIISCLAAVVITLSLVITFHRPAQPFPDHAWFHTLTSSYQPPIRSSNPANACADPYALPGILQVNATHLHENRWIPFAHGCEAPRLVDALLNGTGDMDWARNRTVVVFGDSVARENVAYFCELFDAKLDRITWDHAYAPSPVPSHTPPPLALAVSATPTPRDPDADPDLAGNWKAKQNIGNGDQTHLAHVCFVDRFGLLLVQQFQYGMDQEDVSVIHIALTRLLTGEVSRYAVLGIQGTFEDRLQALVHPIVHNAMRALQPTSEPDLVMLNSALWDTARWVREDMRFARDLDAGLTRERLDWYRARIQQVVLAVAKVYPQAAISWVTNHYPTANGPSDWFTAGVPVTTSGKGKSGARPGNTVLRLTQLDAAVRSAFTARWRPCIDTTCTLHEDTLRHVRLNEWGRIMLGQEKHMKDALHQALIPGGRLWADMMLYDLWRAVDQPGRGQVSAGSSGAGEEVAGRWRRI</sequence>
<evidence type="ECO:0000313" key="1">
    <source>
        <dbReference type="EMBL" id="KAJ9094708.1"/>
    </source>
</evidence>
<evidence type="ECO:0000313" key="2">
    <source>
        <dbReference type="Proteomes" id="UP001227268"/>
    </source>
</evidence>
<accession>A0ACC2V6G6</accession>
<comment type="caution">
    <text evidence="1">The sequence shown here is derived from an EMBL/GenBank/DDBJ whole genome shotgun (WGS) entry which is preliminary data.</text>
</comment>
<keyword evidence="2" id="KW-1185">Reference proteome</keyword>
<name>A0ACC2V6G6_9TREE</name>
<proteinExistence type="predicted"/>
<reference evidence="1" key="1">
    <citation type="submission" date="2023-04" db="EMBL/GenBank/DDBJ databases">
        <title>Draft Genome sequencing of Naganishia species isolated from polar environments using Oxford Nanopore Technology.</title>
        <authorList>
            <person name="Leo P."/>
            <person name="Venkateswaran K."/>
        </authorList>
    </citation>
    <scope>NUCLEOTIDE SEQUENCE</scope>
    <source>
        <strain evidence="1">MNA-CCFEE 5423</strain>
    </source>
</reference>